<dbReference type="InterPro" id="IPR036874">
    <property type="entry name" value="Carbonic_anhydrase_sf"/>
</dbReference>
<sequence>MFASKALFALAAISLVLAHPVSHRREWRIVGRTESVNYVRAEVGAAAFDSLSAGNQAFRDNLVKTDPTLLKTLTDDGQTPPFMFLGCSDSRVSEGTVFNAKPGTLFTQRNIANQFHTTDPNAHSVLSYAVAELGVEHVIVMGHYGCGGVAASIATPPANQIDAANGAVQNWIDPIREIFRSSTRAEIVELRERIKSESVVEEPDISEPGFRALVEENVKASVARIATDSVITNHFALLAAGNATAARRAEGGAAANVFIHGWVYDIETGEVKDLGISVGPPGVAIPPAPFAAVVGAAESHASAETNNSAAKTEVKVEASKPAETKAEATTIEAAKPAAETKAAETKSAEAAKPSTETKAAAAATHSSPVTIHPIVMTPKARCGQLCKVRRMVSRMSQ</sequence>
<evidence type="ECO:0000256" key="5">
    <source>
        <dbReference type="ARBA" id="ARBA00023239"/>
    </source>
</evidence>
<dbReference type="EC" id="4.2.1.1" evidence="2"/>
<keyword evidence="11" id="KW-1185">Reference proteome</keyword>
<feature type="region of interest" description="Disordered" evidence="8">
    <location>
        <begin position="302"/>
        <end position="365"/>
    </location>
</feature>
<accession>A0A5C3M132</accession>
<feature type="compositionally biased region" description="Basic and acidic residues" evidence="8">
    <location>
        <begin position="312"/>
        <end position="326"/>
    </location>
</feature>
<gene>
    <name evidence="10" type="ORF">BDQ12DRAFT_652312</name>
</gene>
<feature type="chain" id="PRO_5022708054" description="carbonic anhydrase" evidence="9">
    <location>
        <begin position="19"/>
        <end position="397"/>
    </location>
</feature>
<keyword evidence="9" id="KW-0732">Signal</keyword>
<comment type="similarity">
    <text evidence="1">Belongs to the beta-class carbonic anhydrase family.</text>
</comment>
<organism evidence="10 11">
    <name type="scientific">Crucibulum laeve</name>
    <dbReference type="NCBI Taxonomy" id="68775"/>
    <lineage>
        <taxon>Eukaryota</taxon>
        <taxon>Fungi</taxon>
        <taxon>Dikarya</taxon>
        <taxon>Basidiomycota</taxon>
        <taxon>Agaricomycotina</taxon>
        <taxon>Agaricomycetes</taxon>
        <taxon>Agaricomycetidae</taxon>
        <taxon>Agaricales</taxon>
        <taxon>Agaricineae</taxon>
        <taxon>Nidulariaceae</taxon>
        <taxon>Crucibulum</taxon>
    </lineage>
</organism>
<feature type="binding site" evidence="7">
    <location>
        <position position="87"/>
    </location>
    <ligand>
        <name>Zn(2+)</name>
        <dbReference type="ChEBI" id="CHEBI:29105"/>
    </ligand>
</feature>
<feature type="binding site" evidence="7">
    <location>
        <position position="89"/>
    </location>
    <ligand>
        <name>Zn(2+)</name>
        <dbReference type="ChEBI" id="CHEBI:29105"/>
    </ligand>
</feature>
<dbReference type="GO" id="GO:0004089">
    <property type="term" value="F:carbonate dehydratase activity"/>
    <property type="evidence" value="ECO:0007669"/>
    <property type="project" value="UniProtKB-EC"/>
</dbReference>
<dbReference type="SUPFAM" id="SSF53056">
    <property type="entry name" value="beta-carbonic anhydrase, cab"/>
    <property type="match status" value="1"/>
</dbReference>
<dbReference type="PANTHER" id="PTHR11002">
    <property type="entry name" value="CARBONIC ANHYDRASE"/>
    <property type="match status" value="1"/>
</dbReference>
<keyword evidence="5" id="KW-0456">Lyase</keyword>
<dbReference type="EMBL" id="ML213605">
    <property type="protein sequence ID" value="TFK38036.1"/>
    <property type="molecule type" value="Genomic_DNA"/>
</dbReference>
<evidence type="ECO:0000256" key="9">
    <source>
        <dbReference type="SAM" id="SignalP"/>
    </source>
</evidence>
<dbReference type="InterPro" id="IPR001765">
    <property type="entry name" value="Carbonic_anhydrase"/>
</dbReference>
<protein>
    <recommendedName>
        <fullName evidence="2">carbonic anhydrase</fullName>
        <ecNumber evidence="2">4.2.1.1</ecNumber>
    </recommendedName>
</protein>
<dbReference type="GO" id="GO:0034599">
    <property type="term" value="P:cellular response to oxidative stress"/>
    <property type="evidence" value="ECO:0007669"/>
    <property type="project" value="TreeGrafter"/>
</dbReference>
<reference evidence="10 11" key="1">
    <citation type="journal article" date="2019" name="Nat. Ecol. Evol.">
        <title>Megaphylogeny resolves global patterns of mushroom evolution.</title>
        <authorList>
            <person name="Varga T."/>
            <person name="Krizsan K."/>
            <person name="Foldi C."/>
            <person name="Dima B."/>
            <person name="Sanchez-Garcia M."/>
            <person name="Sanchez-Ramirez S."/>
            <person name="Szollosi G.J."/>
            <person name="Szarkandi J.G."/>
            <person name="Papp V."/>
            <person name="Albert L."/>
            <person name="Andreopoulos W."/>
            <person name="Angelini C."/>
            <person name="Antonin V."/>
            <person name="Barry K.W."/>
            <person name="Bougher N.L."/>
            <person name="Buchanan P."/>
            <person name="Buyck B."/>
            <person name="Bense V."/>
            <person name="Catcheside P."/>
            <person name="Chovatia M."/>
            <person name="Cooper J."/>
            <person name="Damon W."/>
            <person name="Desjardin D."/>
            <person name="Finy P."/>
            <person name="Geml J."/>
            <person name="Haridas S."/>
            <person name="Hughes K."/>
            <person name="Justo A."/>
            <person name="Karasinski D."/>
            <person name="Kautmanova I."/>
            <person name="Kiss B."/>
            <person name="Kocsube S."/>
            <person name="Kotiranta H."/>
            <person name="LaButti K.M."/>
            <person name="Lechner B.E."/>
            <person name="Liimatainen K."/>
            <person name="Lipzen A."/>
            <person name="Lukacs Z."/>
            <person name="Mihaltcheva S."/>
            <person name="Morgado L.N."/>
            <person name="Niskanen T."/>
            <person name="Noordeloos M.E."/>
            <person name="Ohm R.A."/>
            <person name="Ortiz-Santana B."/>
            <person name="Ovrebo C."/>
            <person name="Racz N."/>
            <person name="Riley R."/>
            <person name="Savchenko A."/>
            <person name="Shiryaev A."/>
            <person name="Soop K."/>
            <person name="Spirin V."/>
            <person name="Szebenyi C."/>
            <person name="Tomsovsky M."/>
            <person name="Tulloss R.E."/>
            <person name="Uehling J."/>
            <person name="Grigoriev I.V."/>
            <person name="Vagvolgyi C."/>
            <person name="Papp T."/>
            <person name="Martin F.M."/>
            <person name="Miettinen O."/>
            <person name="Hibbett D.S."/>
            <person name="Nagy L.G."/>
        </authorList>
    </citation>
    <scope>NUCLEOTIDE SEQUENCE [LARGE SCALE GENOMIC DNA]</scope>
    <source>
        <strain evidence="10 11">CBS 166.37</strain>
    </source>
</reference>
<comment type="cofactor">
    <cofactor evidence="7">
        <name>Zn(2+)</name>
        <dbReference type="ChEBI" id="CHEBI:29105"/>
    </cofactor>
    <text evidence="7">Binds 1 zinc ion per subunit.</text>
</comment>
<dbReference type="PANTHER" id="PTHR11002:SF76">
    <property type="entry name" value="CARBONIC ANHYDRASE"/>
    <property type="match status" value="1"/>
</dbReference>
<dbReference type="Gene3D" id="3.40.1050.10">
    <property type="entry name" value="Carbonic anhydrase"/>
    <property type="match status" value="1"/>
</dbReference>
<evidence type="ECO:0000256" key="7">
    <source>
        <dbReference type="PIRSR" id="PIRSR601765-1"/>
    </source>
</evidence>
<feature type="signal peptide" evidence="9">
    <location>
        <begin position="1"/>
        <end position="18"/>
    </location>
</feature>
<dbReference type="Proteomes" id="UP000308652">
    <property type="component" value="Unassembled WGS sequence"/>
</dbReference>
<keyword evidence="4 7" id="KW-0862">Zinc</keyword>
<dbReference type="SMART" id="SM00947">
    <property type="entry name" value="Pro_CA"/>
    <property type="match status" value="1"/>
</dbReference>
<evidence type="ECO:0000256" key="4">
    <source>
        <dbReference type="ARBA" id="ARBA00022833"/>
    </source>
</evidence>
<evidence type="ECO:0000313" key="10">
    <source>
        <dbReference type="EMBL" id="TFK38036.1"/>
    </source>
</evidence>
<dbReference type="AlphaFoldDB" id="A0A5C3M132"/>
<evidence type="ECO:0000256" key="3">
    <source>
        <dbReference type="ARBA" id="ARBA00022723"/>
    </source>
</evidence>
<evidence type="ECO:0000256" key="8">
    <source>
        <dbReference type="SAM" id="MobiDB-lite"/>
    </source>
</evidence>
<evidence type="ECO:0000256" key="6">
    <source>
        <dbReference type="ARBA" id="ARBA00048348"/>
    </source>
</evidence>
<comment type="catalytic activity">
    <reaction evidence="6">
        <text>hydrogencarbonate + H(+) = CO2 + H2O</text>
        <dbReference type="Rhea" id="RHEA:10748"/>
        <dbReference type="ChEBI" id="CHEBI:15377"/>
        <dbReference type="ChEBI" id="CHEBI:15378"/>
        <dbReference type="ChEBI" id="CHEBI:16526"/>
        <dbReference type="ChEBI" id="CHEBI:17544"/>
        <dbReference type="EC" id="4.2.1.1"/>
    </reaction>
</comment>
<proteinExistence type="inferred from homology"/>
<feature type="compositionally biased region" description="Low complexity" evidence="8">
    <location>
        <begin position="327"/>
        <end position="340"/>
    </location>
</feature>
<evidence type="ECO:0000313" key="11">
    <source>
        <dbReference type="Proteomes" id="UP000308652"/>
    </source>
</evidence>
<dbReference type="GO" id="GO:0008270">
    <property type="term" value="F:zinc ion binding"/>
    <property type="evidence" value="ECO:0007669"/>
    <property type="project" value="InterPro"/>
</dbReference>
<feature type="binding site" evidence="7">
    <location>
        <position position="146"/>
    </location>
    <ligand>
        <name>Zn(2+)</name>
        <dbReference type="ChEBI" id="CHEBI:29105"/>
    </ligand>
</feature>
<name>A0A5C3M132_9AGAR</name>
<evidence type="ECO:0000256" key="1">
    <source>
        <dbReference type="ARBA" id="ARBA00006217"/>
    </source>
</evidence>
<dbReference type="STRING" id="68775.A0A5C3M132"/>
<dbReference type="GO" id="GO:0071244">
    <property type="term" value="P:cellular response to carbon dioxide"/>
    <property type="evidence" value="ECO:0007669"/>
    <property type="project" value="TreeGrafter"/>
</dbReference>
<feature type="binding site" evidence="7">
    <location>
        <position position="143"/>
    </location>
    <ligand>
        <name>Zn(2+)</name>
        <dbReference type="ChEBI" id="CHEBI:29105"/>
    </ligand>
</feature>
<dbReference type="OrthoDB" id="10248475at2759"/>
<keyword evidence="3 7" id="KW-0479">Metal-binding</keyword>
<evidence type="ECO:0000256" key="2">
    <source>
        <dbReference type="ARBA" id="ARBA00012925"/>
    </source>
</evidence>
<dbReference type="Pfam" id="PF00484">
    <property type="entry name" value="Pro_CA"/>
    <property type="match status" value="1"/>
</dbReference>